<accession>A0A4Y9VPZ9</accession>
<keyword evidence="2" id="KW-1185">Reference proteome</keyword>
<evidence type="ECO:0000313" key="2">
    <source>
        <dbReference type="Proteomes" id="UP000297706"/>
    </source>
</evidence>
<reference evidence="1 2" key="1">
    <citation type="submission" date="2018-02" db="EMBL/GenBank/DDBJ databases">
        <title>A novel lanthanide dependent methylotroph, Methylotenera sp. La3113.</title>
        <authorList>
            <person name="Lv H."/>
            <person name="Tani A."/>
        </authorList>
    </citation>
    <scope>NUCLEOTIDE SEQUENCE [LARGE SCALE GENOMIC DNA]</scope>
    <source>
        <strain evidence="1 2">La3113</strain>
    </source>
</reference>
<comment type="caution">
    <text evidence="1">The sequence shown here is derived from an EMBL/GenBank/DDBJ whole genome shotgun (WGS) entry which is preliminary data.</text>
</comment>
<dbReference type="Pfam" id="PF20043">
    <property type="entry name" value="DUF6445"/>
    <property type="match status" value="1"/>
</dbReference>
<proteinExistence type="predicted"/>
<dbReference type="RefSeq" id="WP_135278767.1">
    <property type="nucleotide sequence ID" value="NZ_PQVH01000014.1"/>
</dbReference>
<dbReference type="InterPro" id="IPR045617">
    <property type="entry name" value="DUF6445"/>
</dbReference>
<organism evidence="1 2">
    <name type="scientific">Methylotenera oryzisoli</name>
    <dbReference type="NCBI Taxonomy" id="2080758"/>
    <lineage>
        <taxon>Bacteria</taxon>
        <taxon>Pseudomonadati</taxon>
        <taxon>Pseudomonadota</taxon>
        <taxon>Betaproteobacteria</taxon>
        <taxon>Nitrosomonadales</taxon>
        <taxon>Methylophilaceae</taxon>
        <taxon>Methylotenera</taxon>
    </lineage>
</organism>
<name>A0A4Y9VPZ9_9PROT</name>
<dbReference type="AlphaFoldDB" id="A0A4Y9VPZ9"/>
<protein>
    <submittedName>
        <fullName evidence="1">Uncharacterized protein</fullName>
    </submittedName>
</protein>
<gene>
    <name evidence="1" type="ORF">C3Y98_11740</name>
</gene>
<dbReference type="Proteomes" id="UP000297706">
    <property type="component" value="Unassembled WGS sequence"/>
</dbReference>
<sequence length="223" mass="25898">MNLYPVTVISDFYDNPDEIRQYALSQKYTYRHEMKDASYVFPGCRTKDLRDISASLYDKVCKKLISIFHIPEHDVMRWQISTSFQIVGAEYGSGLIHQDQNTVFSGVLYLTPNAPLDAGTSLFRKNSSYNDELYWKTIKDNDENFKSNSPIDFSYHSMFDEVVRVNNVYNTLILFEGDIHHCANQFFGDNNHNARLAQVFFINKIDANKQSSFPMLRVKSQLI</sequence>
<dbReference type="OrthoDB" id="4048724at2"/>
<evidence type="ECO:0000313" key="1">
    <source>
        <dbReference type="EMBL" id="TFW70126.1"/>
    </source>
</evidence>
<dbReference type="EMBL" id="PQVH01000014">
    <property type="protein sequence ID" value="TFW70126.1"/>
    <property type="molecule type" value="Genomic_DNA"/>
</dbReference>